<sequence>MCFYRQSKQQPNSVCNVAFCAGVQDEVYVSHASGLLSMMKEEPSANACLTSSSTALSSVNMWTVSSSQFHVIRQLNQSNLQRLYWFIFD</sequence>
<dbReference type="WBParaSite" id="EgrG_002011800">
    <property type="protein sequence ID" value="EgrG_002011800"/>
    <property type="gene ID" value="EgrG_002011800"/>
</dbReference>
<reference evidence="1 2" key="1">
    <citation type="journal article" date="2013" name="Nature">
        <title>The genomes of four tapeworm species reveal adaptations to parasitism.</title>
        <authorList>
            <person name="Tsai I.J."/>
            <person name="Zarowiecki M."/>
            <person name="Holroyd N."/>
            <person name="Garciarrubio A."/>
            <person name="Sanchez-Flores A."/>
            <person name="Brooks K.L."/>
            <person name="Tracey A."/>
            <person name="Bobes R.J."/>
            <person name="Fragoso G."/>
            <person name="Sciutto E."/>
            <person name="Aslett M."/>
            <person name="Beasley H."/>
            <person name="Bennett H.M."/>
            <person name="Cai J."/>
            <person name="Camicia F."/>
            <person name="Clark R."/>
            <person name="Cucher M."/>
            <person name="De Silva N."/>
            <person name="Day T.A."/>
            <person name="Deplazes P."/>
            <person name="Estrada K."/>
            <person name="Fernandez C."/>
            <person name="Holland P.W."/>
            <person name="Hou J."/>
            <person name="Hu S."/>
            <person name="Huckvale T."/>
            <person name="Hung S.S."/>
            <person name="Kamenetzky L."/>
            <person name="Keane J.A."/>
            <person name="Kiss F."/>
            <person name="Koziol U."/>
            <person name="Lambert O."/>
            <person name="Liu K."/>
            <person name="Luo X."/>
            <person name="Luo Y."/>
            <person name="Macchiaroli N."/>
            <person name="Nichol S."/>
            <person name="Paps J."/>
            <person name="Parkinson J."/>
            <person name="Pouchkina-Stantcheva N."/>
            <person name="Riddiford N."/>
            <person name="Rosenzvit M."/>
            <person name="Salinas G."/>
            <person name="Wasmuth J.D."/>
            <person name="Zamanian M."/>
            <person name="Zheng Y."/>
            <person name="Cai X."/>
            <person name="Soberon X."/>
            <person name="Olson P.D."/>
            <person name="Laclette J.P."/>
            <person name="Brehm K."/>
            <person name="Berriman M."/>
            <person name="Garciarrubio A."/>
            <person name="Bobes R.J."/>
            <person name="Fragoso G."/>
            <person name="Sanchez-Flores A."/>
            <person name="Estrada K."/>
            <person name="Cevallos M.A."/>
            <person name="Morett E."/>
            <person name="Gonzalez V."/>
            <person name="Portillo T."/>
            <person name="Ochoa-Leyva A."/>
            <person name="Jose M.V."/>
            <person name="Sciutto E."/>
            <person name="Landa A."/>
            <person name="Jimenez L."/>
            <person name="Valdes V."/>
            <person name="Carrero J.C."/>
            <person name="Larralde C."/>
            <person name="Morales-Montor J."/>
            <person name="Limon-Lason J."/>
            <person name="Soberon X."/>
            <person name="Laclette J.P."/>
        </authorList>
    </citation>
    <scope>NUCLEOTIDE SEQUENCE [LARGE SCALE GENOMIC DNA]</scope>
</reference>
<evidence type="ECO:0000313" key="1">
    <source>
        <dbReference type="EMBL" id="CDS14989.1"/>
    </source>
</evidence>
<dbReference type="Proteomes" id="UP000492820">
    <property type="component" value="Unassembled WGS sequence"/>
</dbReference>
<accession>A0A068W6Q2</accession>
<dbReference type="AlphaFoldDB" id="A0A068W6Q2"/>
<gene>
    <name evidence="1" type="ORF">EgrG_002011800</name>
</gene>
<protein>
    <submittedName>
        <fullName evidence="3">Ovule protein</fullName>
    </submittedName>
</protein>
<proteinExistence type="predicted"/>
<evidence type="ECO:0000313" key="3">
    <source>
        <dbReference type="WBParaSite" id="EgrG_002011800"/>
    </source>
</evidence>
<reference evidence="1" key="2">
    <citation type="submission" date="2014-06" db="EMBL/GenBank/DDBJ databases">
        <authorList>
            <person name="Aslett M."/>
        </authorList>
    </citation>
    <scope>NUCLEOTIDE SEQUENCE</scope>
</reference>
<dbReference type="EMBL" id="LK028576">
    <property type="protein sequence ID" value="CDS14989.1"/>
    <property type="molecule type" value="Genomic_DNA"/>
</dbReference>
<organism evidence="1">
    <name type="scientific">Echinococcus granulosus</name>
    <name type="common">Hydatid tapeworm</name>
    <dbReference type="NCBI Taxonomy" id="6210"/>
    <lineage>
        <taxon>Eukaryota</taxon>
        <taxon>Metazoa</taxon>
        <taxon>Spiralia</taxon>
        <taxon>Lophotrochozoa</taxon>
        <taxon>Platyhelminthes</taxon>
        <taxon>Cestoda</taxon>
        <taxon>Eucestoda</taxon>
        <taxon>Cyclophyllidea</taxon>
        <taxon>Taeniidae</taxon>
        <taxon>Echinococcus</taxon>
        <taxon>Echinococcus granulosus group</taxon>
    </lineage>
</organism>
<reference evidence="3" key="3">
    <citation type="submission" date="2020-10" db="UniProtKB">
        <authorList>
            <consortium name="WormBaseParasite"/>
        </authorList>
    </citation>
    <scope>IDENTIFICATION</scope>
</reference>
<name>A0A068W6Q2_ECHGR</name>
<evidence type="ECO:0000313" key="2">
    <source>
        <dbReference type="Proteomes" id="UP000492820"/>
    </source>
</evidence>